<dbReference type="Gene3D" id="1.10.10.60">
    <property type="entry name" value="Homeodomain-like"/>
    <property type="match status" value="1"/>
</dbReference>
<dbReference type="SUPFAM" id="SSF46689">
    <property type="entry name" value="Homeodomain-like"/>
    <property type="match status" value="1"/>
</dbReference>
<dbReference type="GO" id="GO:0003677">
    <property type="term" value="F:DNA binding"/>
    <property type="evidence" value="ECO:0007669"/>
    <property type="project" value="UniProtKB-UniRule"/>
</dbReference>
<dbReference type="InterPro" id="IPR001647">
    <property type="entry name" value="HTH_TetR"/>
</dbReference>
<feature type="DNA-binding region" description="H-T-H motif" evidence="2">
    <location>
        <begin position="33"/>
        <end position="52"/>
    </location>
</feature>
<organism evidence="4">
    <name type="scientific">Candidatus Heimdallarchaeum endolithica</name>
    <dbReference type="NCBI Taxonomy" id="2876572"/>
    <lineage>
        <taxon>Archaea</taxon>
        <taxon>Promethearchaeati</taxon>
        <taxon>Candidatus Heimdallarchaeota</taxon>
        <taxon>Candidatus Heimdallarchaeia (ex Rinke et al. 2021) (nom. nud.)</taxon>
        <taxon>Candidatus Heimdallarchaeales</taxon>
        <taxon>Candidatus Heimdallarchaeaceae</taxon>
        <taxon>Candidatus Heimdallarchaeum</taxon>
    </lineage>
</organism>
<dbReference type="Pfam" id="PF00440">
    <property type="entry name" value="TetR_N"/>
    <property type="match status" value="1"/>
</dbReference>
<sequence>MNNGFRMRKDQRKELIKRVTIQKMIEVGIENVSMKSIAEEAKISDTLLYRYYPSKYVILYDFFLHEFDRIDDRIEEIFETIKIMITDLYQSIPILVKILKKLLKEFKYGLLLLINEEEKLFTYLEEGRKIWEEKGEKVPTLSVEYFLNKQAVEVIAEYFSRCKKDGFFKESIDPKVASMMLITIIWQTIIKRPYKFLEPEMTEEEYDKLLDGQIDIIIKALTPKSKSEK</sequence>
<dbReference type="Proteomes" id="UP001200513">
    <property type="component" value="Chromosome"/>
</dbReference>
<keyword evidence="1 2" id="KW-0238">DNA-binding</keyword>
<proteinExistence type="predicted"/>
<name>A0A9Y1FP42_9ARCH</name>
<evidence type="ECO:0000256" key="1">
    <source>
        <dbReference type="ARBA" id="ARBA00023125"/>
    </source>
</evidence>
<dbReference type="AlphaFoldDB" id="A0A9Y1FP42"/>
<dbReference type="EMBL" id="CP084167">
    <property type="protein sequence ID" value="UJG44095.1"/>
    <property type="molecule type" value="Genomic_DNA"/>
</dbReference>
<evidence type="ECO:0000256" key="2">
    <source>
        <dbReference type="PROSITE-ProRule" id="PRU00335"/>
    </source>
</evidence>
<evidence type="ECO:0000313" key="4">
    <source>
        <dbReference type="EMBL" id="UJG44095.1"/>
    </source>
</evidence>
<accession>A0A9Y1FP42</accession>
<gene>
    <name evidence="4" type="ORF">K9W46_02680</name>
</gene>
<feature type="domain" description="HTH tetR-type" evidence="3">
    <location>
        <begin position="10"/>
        <end position="70"/>
    </location>
</feature>
<dbReference type="InterPro" id="IPR009057">
    <property type="entry name" value="Homeodomain-like_sf"/>
</dbReference>
<protein>
    <submittedName>
        <fullName evidence="4">TetR/AcrR family transcriptional regulator</fullName>
    </submittedName>
</protein>
<dbReference type="PROSITE" id="PS50977">
    <property type="entry name" value="HTH_TETR_2"/>
    <property type="match status" value="1"/>
</dbReference>
<reference evidence="4" key="1">
    <citation type="journal article" date="2022" name="Nat. Microbiol.">
        <title>Unique mobile elements and scalable gene flow at the prokaryote-eukaryote boundary revealed by circularized Asgard archaea genomes.</title>
        <authorList>
            <person name="Wu F."/>
            <person name="Speth D.R."/>
            <person name="Philosof A."/>
            <person name="Cremiere A."/>
            <person name="Narayanan A."/>
            <person name="Barco R.A."/>
            <person name="Connon S.A."/>
            <person name="Amend J.P."/>
            <person name="Antoshechkin I.A."/>
            <person name="Orphan V.J."/>
        </authorList>
    </citation>
    <scope>NUCLEOTIDE SEQUENCE</scope>
    <source>
        <strain evidence="4">PR6</strain>
    </source>
</reference>
<dbReference type="Gene3D" id="1.10.357.10">
    <property type="entry name" value="Tetracycline Repressor, domain 2"/>
    <property type="match status" value="1"/>
</dbReference>
<evidence type="ECO:0000259" key="3">
    <source>
        <dbReference type="PROSITE" id="PS50977"/>
    </source>
</evidence>